<dbReference type="EMBL" id="UGBW01000004">
    <property type="protein sequence ID" value="STJ14632.1"/>
    <property type="molecule type" value="Genomic_DNA"/>
</dbReference>
<dbReference type="Proteomes" id="UP000255093">
    <property type="component" value="Unassembled WGS sequence"/>
</dbReference>
<accession>A0A376VRX2</accession>
<sequence length="90" mass="10282">MAFAALLLFVSDWDVTVVEKKIEAILAVETVTDITAGNVVGMNPFIHYSAWILVKALHELQSELEYEIDFDAEFNSEKERLMKLYFPSEP</sequence>
<name>A0A376VRX2_ECOLX</name>
<proteinExistence type="predicted"/>
<evidence type="ECO:0000313" key="2">
    <source>
        <dbReference type="Proteomes" id="UP000255093"/>
    </source>
</evidence>
<gene>
    <name evidence="1" type="ORF">NCTC8621_05174</name>
</gene>
<reference evidence="1 2" key="1">
    <citation type="submission" date="2018-06" db="EMBL/GenBank/DDBJ databases">
        <authorList>
            <consortium name="Pathogen Informatics"/>
            <person name="Doyle S."/>
        </authorList>
    </citation>
    <scope>NUCLEOTIDE SEQUENCE [LARGE SCALE GENOMIC DNA]</scope>
    <source>
        <strain evidence="1 2">NCTC8621</strain>
    </source>
</reference>
<organism evidence="1 2">
    <name type="scientific">Escherichia coli</name>
    <dbReference type="NCBI Taxonomy" id="562"/>
    <lineage>
        <taxon>Bacteria</taxon>
        <taxon>Pseudomonadati</taxon>
        <taxon>Pseudomonadota</taxon>
        <taxon>Gammaproteobacteria</taxon>
        <taxon>Enterobacterales</taxon>
        <taxon>Enterobacteriaceae</taxon>
        <taxon>Escherichia</taxon>
    </lineage>
</organism>
<evidence type="ECO:0000313" key="1">
    <source>
        <dbReference type="EMBL" id="STJ14632.1"/>
    </source>
</evidence>
<dbReference type="RefSeq" id="WP_250114262.1">
    <property type="nucleotide sequence ID" value="NZ_UGBW01000004.1"/>
</dbReference>
<protein>
    <submittedName>
        <fullName evidence="1">Uncharacterized protein</fullName>
    </submittedName>
</protein>
<dbReference type="AlphaFoldDB" id="A0A376VRX2"/>